<dbReference type="PANTHER" id="PTHR24126">
    <property type="entry name" value="ANKYRIN REPEAT, PH AND SEC7 DOMAIN CONTAINING PROTEIN SECG-RELATED"/>
    <property type="match status" value="1"/>
</dbReference>
<organism evidence="6 7">
    <name type="scientific">Legionella bononiensis</name>
    <dbReference type="NCBI Taxonomy" id="2793102"/>
    <lineage>
        <taxon>Bacteria</taxon>
        <taxon>Pseudomonadati</taxon>
        <taxon>Pseudomonadota</taxon>
        <taxon>Gammaproteobacteria</taxon>
        <taxon>Legionellales</taxon>
        <taxon>Legionellaceae</taxon>
        <taxon>Legionella</taxon>
    </lineage>
</organism>
<evidence type="ECO:0000256" key="2">
    <source>
        <dbReference type="ARBA" id="ARBA00023043"/>
    </source>
</evidence>
<dbReference type="EMBL" id="JADWVN010000028">
    <property type="protein sequence ID" value="MBL7527994.1"/>
    <property type="molecule type" value="Genomic_DNA"/>
</dbReference>
<dbReference type="Proteomes" id="UP000809910">
    <property type="component" value="Unassembled WGS sequence"/>
</dbReference>
<evidence type="ECO:0000256" key="4">
    <source>
        <dbReference type="SAM" id="MobiDB-lite"/>
    </source>
</evidence>
<proteinExistence type="predicted"/>
<comment type="caution">
    <text evidence="6">The sequence shown here is derived from an EMBL/GenBank/DDBJ whole genome shotgun (WGS) entry which is preliminary data.</text>
</comment>
<name>A0ABS1WF62_9GAMM</name>
<keyword evidence="5" id="KW-0812">Transmembrane</keyword>
<keyword evidence="2 3" id="KW-0040">ANK repeat</keyword>
<reference evidence="6 7" key="1">
    <citation type="submission" date="2020-12" db="EMBL/GenBank/DDBJ databases">
        <title>WGS of Legionella: environmental sample.</title>
        <authorList>
            <person name="Cristino S."/>
            <person name="Girolamini L."/>
            <person name="Salaris S."/>
            <person name="Pascale M.R."/>
            <person name="Mazzotta M."/>
            <person name="Orsini M."/>
            <person name="Grottola A."/>
        </authorList>
    </citation>
    <scope>NUCLEOTIDE SEQUENCE [LARGE SCALE GENOMIC DNA]</scope>
    <source>
        <strain evidence="6 7">30cs62</strain>
    </source>
</reference>
<protein>
    <submittedName>
        <fullName evidence="6">Ankyrin repeat domain-containing protein</fullName>
    </submittedName>
</protein>
<dbReference type="Pfam" id="PF12796">
    <property type="entry name" value="Ank_2"/>
    <property type="match status" value="1"/>
</dbReference>
<feature type="compositionally biased region" description="Polar residues" evidence="4">
    <location>
        <begin position="936"/>
        <end position="962"/>
    </location>
</feature>
<keyword evidence="7" id="KW-1185">Reference proteome</keyword>
<keyword evidence="1" id="KW-0677">Repeat</keyword>
<evidence type="ECO:0000256" key="5">
    <source>
        <dbReference type="SAM" id="Phobius"/>
    </source>
</evidence>
<feature type="region of interest" description="Disordered" evidence="4">
    <location>
        <begin position="935"/>
        <end position="970"/>
    </location>
</feature>
<dbReference type="PROSITE" id="PS50297">
    <property type="entry name" value="ANK_REP_REGION"/>
    <property type="match status" value="1"/>
</dbReference>
<feature type="transmembrane region" description="Helical" evidence="5">
    <location>
        <begin position="980"/>
        <end position="1001"/>
    </location>
</feature>
<sequence length="1024" mass="116462">MGIELNSDTTTSDNELFQFLLQKEQIEHPGFSAEQQNENARVHAHKLAVLFGNLDSIKGYLDRFQKLHKNTRQPVHDACLFNIPTGDNWSPERWRRLIADAQPSSPQDTILRLAPFFAKIEAYIANKENKSRILTVLTEIISKNYERELKEEFHNIQDFDLFFNKRYSKKIRKEVDKILENEARRFLAQNDRGKLNAESHKKIKQFKQENIKQITDTVTEQYKGIAQEEIQNLWSKAQTEDQYIDEKLKKNKHMINRKSEDAYKKFLSLKTPLPVIALIANQIVYDRASENPEAAALFFKYSIPEAKFDEYLSLKPQDDEKAIPNVTLLGADINPGYADYRLQKLSPSDPQAAILGKLTSCCQFMGGQGESCAVDGITNPNGGFYTVTDKNQNIVAQCWAFRAKDGSMVLDSIESPLDFRNKPQNSQLLADLFMSFAKQLCKVHQVPRVLVGTGGQTQTVFNNGLLKAMRPGQLPGYGNYRDSVEQYVLAMPNFPLLEWIYHKANPQSKLDFLPQTAKTKVLLDEQQIMSWCELAYKNGKEWDIRDKYPVDFALSNQAITQIYCSIEHNVQLSEEWKSNMLYIDTDYIWERCKVLIPQVDAAYTKGHLGTMMTCAAKLTQWDKVKYLIEHQVEIVEAGPLLDQLFLHGQYELIQIVFSTLIKQGVALQNIQLKQHPSMMFALIGCPVPLITFGLEHGVDINSRHPGTSKKITLLHYATQQGGVDQVQFFLERFDINSVDTDQSTPLHYAIMNSNWDVVKFLILKGADVFALNTKGKTPFLMLINEHQWELIELVIENYPLATENLPSEFVDFQLRKTRMSAHNVDSLPDVEGAEKSHEEKGEDTALVNVVNPVPEENSECVINLSQLIVDSNLPNPNSTSIPQEEIEDNTRVVFVVSENDSNGGGMDNLSLIHPPIDVSDSLLNQEPQEMDKVVDNRSNLRASSLSQPPSLGDTSSKSSGYNSVPRFFKPEEPPAEKNHYPIWLILLFLTPVIGQLAFLFYKIFESFTSNDTDCDNLDRPMAVV</sequence>
<evidence type="ECO:0000256" key="3">
    <source>
        <dbReference type="PROSITE-ProRule" id="PRU00023"/>
    </source>
</evidence>
<gene>
    <name evidence="6" type="ORF">I5282_15645</name>
</gene>
<dbReference type="SMART" id="SM00248">
    <property type="entry name" value="ANK"/>
    <property type="match status" value="4"/>
</dbReference>
<keyword evidence="5" id="KW-1133">Transmembrane helix</keyword>
<keyword evidence="5" id="KW-0472">Membrane</keyword>
<dbReference type="PROSITE" id="PS50088">
    <property type="entry name" value="ANK_REPEAT"/>
    <property type="match status" value="1"/>
</dbReference>
<dbReference type="Gene3D" id="1.25.40.20">
    <property type="entry name" value="Ankyrin repeat-containing domain"/>
    <property type="match status" value="1"/>
</dbReference>
<evidence type="ECO:0000313" key="7">
    <source>
        <dbReference type="Proteomes" id="UP000809910"/>
    </source>
</evidence>
<feature type="repeat" description="ANK" evidence="3">
    <location>
        <begin position="741"/>
        <end position="773"/>
    </location>
</feature>
<dbReference type="InterPro" id="IPR002110">
    <property type="entry name" value="Ankyrin_rpt"/>
</dbReference>
<dbReference type="RefSeq" id="WP_203108552.1">
    <property type="nucleotide sequence ID" value="NZ_JADOBG010000007.1"/>
</dbReference>
<dbReference type="InterPro" id="IPR036770">
    <property type="entry name" value="Ankyrin_rpt-contain_sf"/>
</dbReference>
<evidence type="ECO:0000256" key="1">
    <source>
        <dbReference type="ARBA" id="ARBA00022737"/>
    </source>
</evidence>
<accession>A0ABS1WF62</accession>
<dbReference type="SUPFAM" id="SSF48403">
    <property type="entry name" value="Ankyrin repeat"/>
    <property type="match status" value="1"/>
</dbReference>
<evidence type="ECO:0000313" key="6">
    <source>
        <dbReference type="EMBL" id="MBL7527994.1"/>
    </source>
</evidence>